<comment type="caution">
    <text evidence="1">The sequence shown here is derived from an EMBL/GenBank/DDBJ whole genome shotgun (WGS) entry which is preliminary data.</text>
</comment>
<reference evidence="1 2" key="1">
    <citation type="journal article" date="2011" name="PLoS Pathog.">
        <title>Endophytic Life Strategies Decoded by Genome and Transcriptome Analyses of the Mutualistic Root Symbiont Piriformospora indica.</title>
        <authorList>
            <person name="Zuccaro A."/>
            <person name="Lahrmann U."/>
            <person name="Guldener U."/>
            <person name="Langen G."/>
            <person name="Pfiffi S."/>
            <person name="Biedenkopf D."/>
            <person name="Wong P."/>
            <person name="Samans B."/>
            <person name="Grimm C."/>
            <person name="Basiewicz M."/>
            <person name="Murat C."/>
            <person name="Martin F."/>
            <person name="Kogel K.H."/>
        </authorList>
    </citation>
    <scope>NUCLEOTIDE SEQUENCE [LARGE SCALE GENOMIC DNA]</scope>
    <source>
        <strain evidence="1 2">DSM 11827</strain>
    </source>
</reference>
<dbReference type="SUPFAM" id="SSF74650">
    <property type="entry name" value="Galactose mutarotase-like"/>
    <property type="match status" value="1"/>
</dbReference>
<dbReference type="OrthoDB" id="274691at2759"/>
<dbReference type="InterPro" id="IPR014718">
    <property type="entry name" value="GH-type_carb-bd"/>
</dbReference>
<dbReference type="PANTHER" id="PTHR10091:SF0">
    <property type="entry name" value="GALACTOSE MUTAROTASE"/>
    <property type="match status" value="1"/>
</dbReference>
<gene>
    <name evidence="1" type="ORF">PIIN_04237</name>
</gene>
<dbReference type="eggNOG" id="KOG1604">
    <property type="taxonomic scope" value="Eukaryota"/>
</dbReference>
<dbReference type="Pfam" id="PF01263">
    <property type="entry name" value="Aldose_epim"/>
    <property type="match status" value="1"/>
</dbReference>
<dbReference type="OMA" id="HWGFNLE"/>
<dbReference type="PANTHER" id="PTHR10091">
    <property type="entry name" value="ALDOSE-1-EPIMERASE"/>
    <property type="match status" value="1"/>
</dbReference>
<dbReference type="AlphaFoldDB" id="G4TG60"/>
<dbReference type="InterPro" id="IPR011013">
    <property type="entry name" value="Gal_mutarotase_sf_dom"/>
</dbReference>
<dbReference type="GO" id="GO:0030246">
    <property type="term" value="F:carbohydrate binding"/>
    <property type="evidence" value="ECO:0007669"/>
    <property type="project" value="InterPro"/>
</dbReference>
<dbReference type="GO" id="GO:0033499">
    <property type="term" value="P:galactose catabolic process via UDP-galactose, Leloir pathway"/>
    <property type="evidence" value="ECO:0007669"/>
    <property type="project" value="TreeGrafter"/>
</dbReference>
<dbReference type="InParanoid" id="G4TG60"/>
<dbReference type="GO" id="GO:0006006">
    <property type="term" value="P:glucose metabolic process"/>
    <property type="evidence" value="ECO:0007669"/>
    <property type="project" value="TreeGrafter"/>
</dbReference>
<dbReference type="STRING" id="1109443.G4TG60"/>
<evidence type="ECO:0000313" key="2">
    <source>
        <dbReference type="Proteomes" id="UP000007148"/>
    </source>
</evidence>
<dbReference type="Gene3D" id="2.70.98.10">
    <property type="match status" value="1"/>
</dbReference>
<protein>
    <recommendedName>
        <fullName evidence="3">Aldose 1-epimerase</fullName>
    </recommendedName>
</protein>
<sequence>MTDASTKPVVLALSNTITPAIALEILPQGLAVNSLYLNADGETHDVIPGPYDSAQHATPPYKYLNTLVGRYANRIAMKEGGHAIQKNGYSATINPVKNESDKVSLHGGVNALDSLLFTQLKLQESTLFSEKELRRLHELDYSNALFTATLPHNSNGFPGTLRVEVLFALIDPATLPVVSNPDVPKHVDLGSVLVVYRARLAEPNIVTPINLTQHWGFNLEASLRPTPHLNIRDHHLILRSPARVAIDSDLLPTGELALNSAEPAHDHNAGKKIGELFPEKGYDHSWLLTVLADHFYIFDESAYKASIATQPPRTPVKDLANIDLLSELLSTKPAEHPSVELWSDKSGYKISFSSNQGGVQFYTANFTNGAGTRKKIHGGAPDKDGYPKECCAFLEFHDPLSAFLHPQNGIDSLLTSDELYHNYVRLDIGFKPPVRA</sequence>
<proteinExistence type="predicted"/>
<dbReference type="HOGENOM" id="CLU_028297_0_0_1"/>
<dbReference type="GO" id="GO:0004034">
    <property type="term" value="F:aldose 1-epimerase activity"/>
    <property type="evidence" value="ECO:0007669"/>
    <property type="project" value="TreeGrafter"/>
</dbReference>
<evidence type="ECO:0000313" key="1">
    <source>
        <dbReference type="EMBL" id="CCA70298.1"/>
    </source>
</evidence>
<name>G4TG60_SERID</name>
<keyword evidence="2" id="KW-1185">Reference proteome</keyword>
<evidence type="ECO:0008006" key="3">
    <source>
        <dbReference type="Google" id="ProtNLM"/>
    </source>
</evidence>
<dbReference type="Proteomes" id="UP000007148">
    <property type="component" value="Unassembled WGS sequence"/>
</dbReference>
<accession>G4TG60</accession>
<dbReference type="InterPro" id="IPR008183">
    <property type="entry name" value="Aldose_1/G6P_1-epimerase"/>
</dbReference>
<dbReference type="EMBL" id="CAFZ01000078">
    <property type="protein sequence ID" value="CCA70298.1"/>
    <property type="molecule type" value="Genomic_DNA"/>
</dbReference>
<organism evidence="1 2">
    <name type="scientific">Serendipita indica (strain DSM 11827)</name>
    <name type="common">Root endophyte fungus</name>
    <name type="synonym">Piriformospora indica</name>
    <dbReference type="NCBI Taxonomy" id="1109443"/>
    <lineage>
        <taxon>Eukaryota</taxon>
        <taxon>Fungi</taxon>
        <taxon>Dikarya</taxon>
        <taxon>Basidiomycota</taxon>
        <taxon>Agaricomycotina</taxon>
        <taxon>Agaricomycetes</taxon>
        <taxon>Sebacinales</taxon>
        <taxon>Serendipitaceae</taxon>
        <taxon>Serendipita</taxon>
    </lineage>
</organism>